<dbReference type="HOGENOM" id="CLU_043930_0_0_9"/>
<reference evidence="2 3" key="1">
    <citation type="submission" date="2011-02" db="EMBL/GenBank/DDBJ databases">
        <authorList>
            <person name="Muzny D."/>
            <person name="Qin X."/>
            <person name="Deng J."/>
            <person name="Jiang H."/>
            <person name="Liu Y."/>
            <person name="Qu J."/>
            <person name="Song X.-Z."/>
            <person name="Zhang L."/>
            <person name="Thornton R."/>
            <person name="Coyle M."/>
            <person name="Francisco L."/>
            <person name="Jackson L."/>
            <person name="Javaid M."/>
            <person name="Korchina V."/>
            <person name="Kovar C."/>
            <person name="Mata R."/>
            <person name="Mathew T."/>
            <person name="Ngo R."/>
            <person name="Nguyen L."/>
            <person name="Nguyen N."/>
            <person name="Okwuonu G."/>
            <person name="Ongeri F."/>
            <person name="Pham C."/>
            <person name="Simmons D."/>
            <person name="Wilczek-Boney K."/>
            <person name="Hale W."/>
            <person name="Jakkamsetti A."/>
            <person name="Pham P."/>
            <person name="Ruth R."/>
            <person name="San Lucas F."/>
            <person name="Warren J."/>
            <person name="Zhang J."/>
            <person name="Zhao Z."/>
            <person name="Zhou C."/>
            <person name="Zhu D."/>
            <person name="Lee S."/>
            <person name="Bess C."/>
            <person name="Blankenburg K."/>
            <person name="Forbes L."/>
            <person name="Fu Q."/>
            <person name="Gubbala S."/>
            <person name="Hirani K."/>
            <person name="Jayaseelan J.C."/>
            <person name="Lara F."/>
            <person name="Munidasa M."/>
            <person name="Palculict T."/>
            <person name="Patil S."/>
            <person name="Pu L.-L."/>
            <person name="Saada N."/>
            <person name="Tang L."/>
            <person name="Weissenberger G."/>
            <person name="Zhu Y."/>
            <person name="Hemphill L."/>
            <person name="Shang Y."/>
            <person name="Youmans B."/>
            <person name="Ayvaz T."/>
            <person name="Ross M."/>
            <person name="Santibanez J."/>
            <person name="Aqrawi P."/>
            <person name="Gross S."/>
            <person name="Joshi V."/>
            <person name="Fowler G."/>
            <person name="Nazareth L."/>
            <person name="Reid J."/>
            <person name="Worley K."/>
            <person name="Petrosino J."/>
            <person name="Highlander S."/>
            <person name="Gibbs R."/>
        </authorList>
    </citation>
    <scope>NUCLEOTIDE SEQUENCE [LARGE SCALE GENOMIC DNA]</scope>
    <source>
        <strain evidence="2 3">DSM 19965</strain>
    </source>
</reference>
<keyword evidence="3" id="KW-1185">Reference proteome</keyword>
<sequence length="366" mass="39494">MNKNFSILNVIKLAGTYIAFCIGSGFATGQEPLQFFTAYGLREIIGALVSMLLFAGLGAVLMAKGYELKLKTQTTAFRYYCGKYVGICLEIFTVVFLLCVVSIMIAGTGAVASEYYNITPKIGAVIMAATCVITVIAGLKRLVDIIGMIGPIIIVFSILIGLITLIKTGHLPNALTDLQASNLLNLRITKGWWFSNYSILDSAWFGGVLYATFMIVVGIPFLSGMGASANSKREAVWGGISGGIFLMLPIILIVLAMLCYPDQITMLEVPLLYIADQNAPVLTVIFSIILLLGVYSTGAPMFWMIMDWIEGFISSKKILLAITVLLGVITYFGSSLGFVNLIALLYPISGQIGVLMIPVILIKGLK</sequence>
<dbReference type="PANTHER" id="PTHR37814:SF1">
    <property type="entry name" value="MEMBRANE PROTEIN"/>
    <property type="match status" value="1"/>
</dbReference>
<name>F2BXX9_9FIRM</name>
<feature type="transmembrane region" description="Helical" evidence="1">
    <location>
        <begin position="318"/>
        <end position="338"/>
    </location>
</feature>
<feature type="transmembrane region" description="Helical" evidence="1">
    <location>
        <begin position="39"/>
        <end position="63"/>
    </location>
</feature>
<feature type="transmembrane region" description="Helical" evidence="1">
    <location>
        <begin position="235"/>
        <end position="260"/>
    </location>
</feature>
<evidence type="ECO:0000313" key="3">
    <source>
        <dbReference type="Proteomes" id="UP000003503"/>
    </source>
</evidence>
<dbReference type="STRING" id="888062.HMPREF9083_1047"/>
<evidence type="ECO:0000256" key="1">
    <source>
        <dbReference type="SAM" id="Phobius"/>
    </source>
</evidence>
<comment type="caution">
    <text evidence="2">The sequence shown here is derived from an EMBL/GenBank/DDBJ whole genome shotgun (WGS) entry which is preliminary data.</text>
</comment>
<dbReference type="InterPro" id="IPR038377">
    <property type="entry name" value="Na/Glc_symporter_sf"/>
</dbReference>
<gene>
    <name evidence="2" type="ORF">HMPREF9083_1047</name>
</gene>
<evidence type="ECO:0008006" key="4">
    <source>
        <dbReference type="Google" id="ProtNLM"/>
    </source>
</evidence>
<feature type="transmembrane region" description="Helical" evidence="1">
    <location>
        <begin position="146"/>
        <end position="166"/>
    </location>
</feature>
<feature type="transmembrane region" description="Helical" evidence="1">
    <location>
        <begin position="7"/>
        <end position="27"/>
    </location>
</feature>
<organism evidence="2 3">
    <name type="scientific">Dialister micraerophilus DSM 19965</name>
    <dbReference type="NCBI Taxonomy" id="888062"/>
    <lineage>
        <taxon>Bacteria</taxon>
        <taxon>Bacillati</taxon>
        <taxon>Bacillota</taxon>
        <taxon>Negativicutes</taxon>
        <taxon>Veillonellales</taxon>
        <taxon>Veillonellaceae</taxon>
        <taxon>Dialister</taxon>
    </lineage>
</organism>
<feature type="transmembrane region" description="Helical" evidence="1">
    <location>
        <begin position="118"/>
        <end position="139"/>
    </location>
</feature>
<dbReference type="eggNOG" id="COG3949">
    <property type="taxonomic scope" value="Bacteria"/>
</dbReference>
<keyword evidence="1" id="KW-1133">Transmembrane helix</keyword>
<keyword evidence="1" id="KW-0812">Transmembrane</keyword>
<proteinExistence type="predicted"/>
<feature type="transmembrane region" description="Helical" evidence="1">
    <location>
        <begin position="203"/>
        <end position="223"/>
    </location>
</feature>
<dbReference type="Proteomes" id="UP000003503">
    <property type="component" value="Unassembled WGS sequence"/>
</dbReference>
<protein>
    <recommendedName>
        <fullName evidence="4">Brp/Blh family beta-carotene 15,15'-monooxygenase</fullName>
    </recommendedName>
</protein>
<dbReference type="InterPro" id="IPR038728">
    <property type="entry name" value="YkvI-like"/>
</dbReference>
<feature type="transmembrane region" description="Helical" evidence="1">
    <location>
        <begin position="280"/>
        <end position="306"/>
    </location>
</feature>
<dbReference type="PANTHER" id="PTHR37814">
    <property type="entry name" value="CONSERVED MEMBRANE PROTEIN"/>
    <property type="match status" value="1"/>
</dbReference>
<dbReference type="EMBL" id="AFBB01000021">
    <property type="protein sequence ID" value="EGF12774.1"/>
    <property type="molecule type" value="Genomic_DNA"/>
</dbReference>
<feature type="transmembrane region" description="Helical" evidence="1">
    <location>
        <begin position="84"/>
        <end position="106"/>
    </location>
</feature>
<dbReference type="AlphaFoldDB" id="F2BXX9"/>
<dbReference type="RefSeq" id="WP_007556341.1">
    <property type="nucleotide sequence ID" value="NZ_GL878519.1"/>
</dbReference>
<dbReference type="Gene3D" id="1.20.1730.10">
    <property type="entry name" value="Sodium/glucose cotransporter"/>
    <property type="match status" value="1"/>
</dbReference>
<evidence type="ECO:0000313" key="2">
    <source>
        <dbReference type="EMBL" id="EGF12774.1"/>
    </source>
</evidence>
<feature type="transmembrane region" description="Helical" evidence="1">
    <location>
        <begin position="344"/>
        <end position="362"/>
    </location>
</feature>
<accession>F2BXX9</accession>
<keyword evidence="1" id="KW-0472">Membrane</keyword>